<dbReference type="Proteomes" id="UP000249739">
    <property type="component" value="Unassembled WGS sequence"/>
</dbReference>
<dbReference type="InterPro" id="IPR027417">
    <property type="entry name" value="P-loop_NTPase"/>
</dbReference>
<name>A0A2W5H8G5_9BACT</name>
<gene>
    <name evidence="3" type="ORF">DI586_10055</name>
</gene>
<evidence type="ECO:0000259" key="2">
    <source>
        <dbReference type="SMART" id="SM00382"/>
    </source>
</evidence>
<protein>
    <recommendedName>
        <fullName evidence="2">AAA+ ATPase domain-containing protein</fullName>
    </recommendedName>
</protein>
<sequence length="747" mass="83539">MVAGNNSGRLSMVKSAKRNSVAITQEMANALLDGDDGYGTYLAYQYYYNLVRTTPLTSQVAYKICHVFEDNLPYFDDLELEGKKFPNKKPKGKGKPAYPEDANPGKNSVLEEDWNHIKAYLEKYLAEYTEVPEKTTIFRNIDILAQTLYLDDSERDILTFLYIAQNDHLIMELSQKIVDKDPGRMLPLMSRYLNKTGDNYIEALAKAMDVNAPLTSNGMIVIEDIFERPSGLNDQVFPQIQPSLQELLPLINLNAEAIAEMRLGKPVEAMLSTQDFSDLTPEISRIKTILKQAAEQGKTGINILLHGPSGSGKTELAKALSAELGFDMFAIGESDEIESSEKGTDTSFTQRVGDLLQAHSFLKDRKGVLLFFDELEDLLTKGTDTDKKSDPPSKIIINRLLETNPVPTVWAGNNPEKFHDSFRQRFSYSVYVGYPPVMKRAAIWRRQAAIHDVALSEKDILSLARRFEAPGRMIANAIHMASLTEVTLPNIEAILRESSRIVYGNVEAIEADGGISRHFRRSLFNYDRSKHNYVSEIYASGSSPRPYSIFVKGVPGSGIRSFGRLLAEKGNMNPIETDMRGLAISTPVSSAESNIRKAFADATDNRGLLIISHLEGLCENSQASDAKWQKELSYFFAECVSKHELPVLMSSYKPDLVVPEYVSDVFSLDLKIHALDAELCARAYEEYFGEAPKEDAAFPKGLVPGDFARVSHVLKKDLNGGAIPEKIMNYLRKQVELRESQNPRFGF</sequence>
<dbReference type="Gene3D" id="3.40.50.300">
    <property type="entry name" value="P-loop containing nucleotide triphosphate hydrolases"/>
    <property type="match status" value="2"/>
</dbReference>
<dbReference type="EMBL" id="QFOT01000143">
    <property type="protein sequence ID" value="PZP54316.1"/>
    <property type="molecule type" value="Genomic_DNA"/>
</dbReference>
<dbReference type="GO" id="GO:0016887">
    <property type="term" value="F:ATP hydrolysis activity"/>
    <property type="evidence" value="ECO:0007669"/>
    <property type="project" value="InterPro"/>
</dbReference>
<dbReference type="PANTHER" id="PTHR23077">
    <property type="entry name" value="AAA-FAMILY ATPASE"/>
    <property type="match status" value="1"/>
</dbReference>
<dbReference type="Pfam" id="PF00004">
    <property type="entry name" value="AAA"/>
    <property type="match status" value="1"/>
</dbReference>
<dbReference type="InterPro" id="IPR003593">
    <property type="entry name" value="AAA+_ATPase"/>
</dbReference>
<dbReference type="AlphaFoldDB" id="A0A2W5H8G5"/>
<dbReference type="InterPro" id="IPR003959">
    <property type="entry name" value="ATPase_AAA_core"/>
</dbReference>
<organism evidence="3 4">
    <name type="scientific">Micavibrio aeruginosavorus</name>
    <dbReference type="NCBI Taxonomy" id="349221"/>
    <lineage>
        <taxon>Bacteria</taxon>
        <taxon>Pseudomonadati</taxon>
        <taxon>Bdellovibrionota</taxon>
        <taxon>Bdellovibrionia</taxon>
        <taxon>Bdellovibrionales</taxon>
        <taxon>Pseudobdellovibrionaceae</taxon>
        <taxon>Micavibrio</taxon>
    </lineage>
</organism>
<accession>A0A2W5H8G5</accession>
<evidence type="ECO:0000256" key="1">
    <source>
        <dbReference type="SAM" id="MobiDB-lite"/>
    </source>
</evidence>
<dbReference type="GO" id="GO:0005524">
    <property type="term" value="F:ATP binding"/>
    <property type="evidence" value="ECO:0007669"/>
    <property type="project" value="InterPro"/>
</dbReference>
<feature type="region of interest" description="Disordered" evidence="1">
    <location>
        <begin position="85"/>
        <end position="105"/>
    </location>
</feature>
<reference evidence="3 4" key="1">
    <citation type="submission" date="2017-08" db="EMBL/GenBank/DDBJ databases">
        <title>Infants hospitalized years apart are colonized by the same room-sourced microbial strains.</title>
        <authorList>
            <person name="Brooks B."/>
            <person name="Olm M.R."/>
            <person name="Firek B.A."/>
            <person name="Baker R."/>
            <person name="Thomas B.C."/>
            <person name="Morowitz M.J."/>
            <person name="Banfield J.F."/>
        </authorList>
    </citation>
    <scope>NUCLEOTIDE SEQUENCE [LARGE SCALE GENOMIC DNA]</scope>
    <source>
        <strain evidence="3">S2_006_000_R2_64</strain>
    </source>
</reference>
<evidence type="ECO:0000313" key="3">
    <source>
        <dbReference type="EMBL" id="PZP54316.1"/>
    </source>
</evidence>
<evidence type="ECO:0000313" key="4">
    <source>
        <dbReference type="Proteomes" id="UP000249739"/>
    </source>
</evidence>
<proteinExistence type="predicted"/>
<dbReference type="SUPFAM" id="SSF52540">
    <property type="entry name" value="P-loop containing nucleoside triphosphate hydrolases"/>
    <property type="match status" value="2"/>
</dbReference>
<comment type="caution">
    <text evidence="3">The sequence shown here is derived from an EMBL/GenBank/DDBJ whole genome shotgun (WGS) entry which is preliminary data.</text>
</comment>
<feature type="domain" description="AAA+ ATPase" evidence="2">
    <location>
        <begin position="299"/>
        <end position="436"/>
    </location>
</feature>
<dbReference type="SMART" id="SM00382">
    <property type="entry name" value="AAA"/>
    <property type="match status" value="1"/>
</dbReference>
<feature type="compositionally biased region" description="Basic residues" evidence="1">
    <location>
        <begin position="85"/>
        <end position="94"/>
    </location>
</feature>
<dbReference type="CDD" id="cd00009">
    <property type="entry name" value="AAA"/>
    <property type="match status" value="1"/>
</dbReference>
<dbReference type="InterPro" id="IPR050168">
    <property type="entry name" value="AAA_ATPase_domain"/>
</dbReference>